<dbReference type="InterPro" id="IPR052029">
    <property type="entry name" value="PpiD_chaperone"/>
</dbReference>
<sequence>MFEYVRTHQRLMQFILLLFIVPSFALVGISSYLRGDPAEVALAKVAGQNITQQEFDDALRDQMDRMRQRFGAQFDETMFNTPDAKQSVLDNLISQHAIKAEVKNANLMISDSVLHKNISAIPGFTLPDGKFDTESYKNALAARGMTPAMYEASLRQDLAQQQLINAVEGSAFIPKTVVTQVEAITAQEREVQAIGFKPNDFTAQVKPTDAMLKAYYDANAAQFSLPETASINYVVLSGDAIAAQMVASDEEIKSVYEQNLKNYTSDEQRRASHILIKVNKDASPADKAAAKVKAEEVLALVRKEPGNFAQLAKQYSQDEGSAAQGGDLDFFGKGMMLKPFEEAVYSLKQDEISGLVQSDFGFHIIHLTAIKAATVKPLEQVKEQIATDIKKQKASKKFAELAETFTNTVYEQSDSLKPAAEKLKLTIESADHLTRTPSPLATTNPLLANPKFLKALFSDDAIKNKRNTEAVEVGTNTLISAHIVEYKAASKRPLEEVKDVVTARVVAAEAEKLAKKAGETKLAALIANPVDATEFSEAKVVSRLQPPSLPKPAFEAVMKADTRKLPAFVGVEVPGQGYTVFRINKVQQAAADPGRTAEINKQVQAVAGSEDLFTYIELLKQKGKVKVIKHFEASAPAAPTAPVKAAS</sequence>
<feature type="transmembrane region" description="Helical" evidence="12">
    <location>
        <begin position="12"/>
        <end position="33"/>
    </location>
</feature>
<dbReference type="InterPro" id="IPR027304">
    <property type="entry name" value="Trigger_fact/SurA_dom_sf"/>
</dbReference>
<reference evidence="14 15" key="1">
    <citation type="submission" date="2019-03" db="EMBL/GenBank/DDBJ databases">
        <title>Sapientia aquatica gen. nov., sp. nov., isolated from a crater lake.</title>
        <authorList>
            <person name="Felfoldi T."/>
            <person name="Szabo A."/>
            <person name="Toth E."/>
            <person name="Schumann P."/>
            <person name="Keki Z."/>
            <person name="Marialigeti K."/>
            <person name="Mathe I."/>
        </authorList>
    </citation>
    <scope>NUCLEOTIDE SEQUENCE [LARGE SCALE GENOMIC DNA]</scope>
    <source>
        <strain evidence="14 15">SA-152</strain>
    </source>
</reference>
<dbReference type="InterPro" id="IPR046357">
    <property type="entry name" value="PPIase_dom_sf"/>
</dbReference>
<comment type="subcellular location">
    <subcellularLocation>
        <location evidence="1">Cell inner membrane</location>
        <topology evidence="1">Single-pass type II membrane protein</topology>
        <orientation evidence="1">Periplasmic side</orientation>
    </subcellularLocation>
</comment>
<keyword evidence="5 12" id="KW-1133">Transmembrane helix</keyword>
<comment type="similarity">
    <text evidence="8">Belongs to the PpiD chaperone family.</text>
</comment>
<proteinExistence type="inferred from homology"/>
<dbReference type="PANTHER" id="PTHR47529:SF1">
    <property type="entry name" value="PERIPLASMIC CHAPERONE PPID"/>
    <property type="match status" value="1"/>
</dbReference>
<dbReference type="SUPFAM" id="SSF109998">
    <property type="entry name" value="Triger factor/SurA peptide-binding domain-like"/>
    <property type="match status" value="1"/>
</dbReference>
<keyword evidence="11" id="KW-0697">Rotamase</keyword>
<evidence type="ECO:0000313" key="15">
    <source>
        <dbReference type="Proteomes" id="UP000294829"/>
    </source>
</evidence>
<dbReference type="InterPro" id="IPR000297">
    <property type="entry name" value="PPIase_PpiC"/>
</dbReference>
<evidence type="ECO:0000256" key="10">
    <source>
        <dbReference type="ARBA" id="ARBA00042775"/>
    </source>
</evidence>
<dbReference type="Gene3D" id="3.10.50.40">
    <property type="match status" value="1"/>
</dbReference>
<accession>A0A4V3AVD0</accession>
<evidence type="ECO:0000256" key="4">
    <source>
        <dbReference type="ARBA" id="ARBA00022692"/>
    </source>
</evidence>
<comment type="caution">
    <text evidence="14">The sequence shown here is derived from an EMBL/GenBank/DDBJ whole genome shotgun (WGS) entry which is preliminary data.</text>
</comment>
<evidence type="ECO:0000256" key="7">
    <source>
        <dbReference type="ARBA" id="ARBA00023186"/>
    </source>
</evidence>
<evidence type="ECO:0000313" key="14">
    <source>
        <dbReference type="EMBL" id="TDK68696.1"/>
    </source>
</evidence>
<dbReference type="PANTHER" id="PTHR47529">
    <property type="entry name" value="PEPTIDYL-PROLYL CIS-TRANS ISOMERASE D"/>
    <property type="match status" value="1"/>
</dbReference>
<organism evidence="14 15">
    <name type="scientific">Sapientia aquatica</name>
    <dbReference type="NCBI Taxonomy" id="1549640"/>
    <lineage>
        <taxon>Bacteria</taxon>
        <taxon>Pseudomonadati</taxon>
        <taxon>Pseudomonadota</taxon>
        <taxon>Betaproteobacteria</taxon>
        <taxon>Burkholderiales</taxon>
        <taxon>Oxalobacteraceae</taxon>
        <taxon>Sapientia</taxon>
    </lineage>
</organism>
<name>A0A4V3AVD0_9BURK</name>
<evidence type="ECO:0000256" key="9">
    <source>
        <dbReference type="ARBA" id="ARBA00040743"/>
    </source>
</evidence>
<dbReference type="PROSITE" id="PS50198">
    <property type="entry name" value="PPIC_PPIASE_2"/>
    <property type="match status" value="1"/>
</dbReference>
<evidence type="ECO:0000256" key="12">
    <source>
        <dbReference type="SAM" id="Phobius"/>
    </source>
</evidence>
<dbReference type="EMBL" id="SMYL01000001">
    <property type="protein sequence ID" value="TDK68696.1"/>
    <property type="molecule type" value="Genomic_DNA"/>
</dbReference>
<keyword evidence="7" id="KW-0143">Chaperone</keyword>
<evidence type="ECO:0000256" key="8">
    <source>
        <dbReference type="ARBA" id="ARBA00038408"/>
    </source>
</evidence>
<keyword evidence="3" id="KW-0997">Cell inner membrane</keyword>
<keyword evidence="11 14" id="KW-0413">Isomerase</keyword>
<evidence type="ECO:0000256" key="2">
    <source>
        <dbReference type="ARBA" id="ARBA00022475"/>
    </source>
</evidence>
<keyword evidence="4 12" id="KW-0812">Transmembrane</keyword>
<dbReference type="Proteomes" id="UP000294829">
    <property type="component" value="Unassembled WGS sequence"/>
</dbReference>
<evidence type="ECO:0000256" key="11">
    <source>
        <dbReference type="PROSITE-ProRule" id="PRU00278"/>
    </source>
</evidence>
<dbReference type="Pfam" id="PF13624">
    <property type="entry name" value="SurA_N_3"/>
    <property type="match status" value="1"/>
</dbReference>
<dbReference type="RefSeq" id="WP_133325589.1">
    <property type="nucleotide sequence ID" value="NZ_SMYL01000001.1"/>
</dbReference>
<evidence type="ECO:0000256" key="6">
    <source>
        <dbReference type="ARBA" id="ARBA00023136"/>
    </source>
</evidence>
<dbReference type="SUPFAM" id="SSF54534">
    <property type="entry name" value="FKBP-like"/>
    <property type="match status" value="1"/>
</dbReference>
<feature type="domain" description="PpiC" evidence="13">
    <location>
        <begin position="266"/>
        <end position="369"/>
    </location>
</feature>
<gene>
    <name evidence="14" type="ORF">E2I14_03940</name>
</gene>
<evidence type="ECO:0000256" key="5">
    <source>
        <dbReference type="ARBA" id="ARBA00022989"/>
    </source>
</evidence>
<protein>
    <recommendedName>
        <fullName evidence="9">Periplasmic chaperone PpiD</fullName>
    </recommendedName>
    <alternativeName>
        <fullName evidence="10">Periplasmic folding chaperone</fullName>
    </alternativeName>
</protein>
<evidence type="ECO:0000259" key="13">
    <source>
        <dbReference type="PROSITE" id="PS50198"/>
    </source>
</evidence>
<dbReference type="Pfam" id="PF13616">
    <property type="entry name" value="Rotamase_3"/>
    <property type="match status" value="1"/>
</dbReference>
<keyword evidence="6 12" id="KW-0472">Membrane</keyword>
<dbReference type="GO" id="GO:0005886">
    <property type="term" value="C:plasma membrane"/>
    <property type="evidence" value="ECO:0007669"/>
    <property type="project" value="UniProtKB-SubCell"/>
</dbReference>
<evidence type="ECO:0000256" key="3">
    <source>
        <dbReference type="ARBA" id="ARBA00022519"/>
    </source>
</evidence>
<dbReference type="GO" id="GO:0003755">
    <property type="term" value="F:peptidyl-prolyl cis-trans isomerase activity"/>
    <property type="evidence" value="ECO:0007669"/>
    <property type="project" value="UniProtKB-KW"/>
</dbReference>
<keyword evidence="2" id="KW-1003">Cell membrane</keyword>
<dbReference type="Gene3D" id="1.10.4030.10">
    <property type="entry name" value="Porin chaperone SurA, peptide-binding domain"/>
    <property type="match status" value="1"/>
</dbReference>
<dbReference type="OrthoDB" id="9812372at2"/>
<dbReference type="AlphaFoldDB" id="A0A4V3AVD0"/>
<evidence type="ECO:0000256" key="1">
    <source>
        <dbReference type="ARBA" id="ARBA00004382"/>
    </source>
</evidence>
<keyword evidence="15" id="KW-1185">Reference proteome</keyword>